<dbReference type="Proteomes" id="UP000289340">
    <property type="component" value="Chromosome 17"/>
</dbReference>
<evidence type="ECO:0000256" key="9">
    <source>
        <dbReference type="ARBA" id="ARBA00023286"/>
    </source>
</evidence>
<keyword evidence="13" id="KW-0732">Signal</keyword>
<evidence type="ECO:0000256" key="6">
    <source>
        <dbReference type="ARBA" id="ARBA00023136"/>
    </source>
</evidence>
<name>A0A445G2Z4_GLYSO</name>
<evidence type="ECO:0000256" key="10">
    <source>
        <dbReference type="ARBA" id="ARBA00023303"/>
    </source>
</evidence>
<comment type="caution">
    <text evidence="15">The sequence shown here is derived from an EMBL/GenBank/DDBJ whole genome shotgun (WGS) entry which is preliminary data.</text>
</comment>
<feature type="signal peptide" evidence="13">
    <location>
        <begin position="1"/>
        <end position="27"/>
    </location>
</feature>
<evidence type="ECO:0000256" key="8">
    <source>
        <dbReference type="ARBA" id="ARBA00023180"/>
    </source>
</evidence>
<keyword evidence="2" id="KW-0813">Transport</keyword>
<evidence type="ECO:0000313" key="15">
    <source>
        <dbReference type="EMBL" id="RZB55603.1"/>
    </source>
</evidence>
<dbReference type="Pfam" id="PF10613">
    <property type="entry name" value="Lig_chan-Glu_bd"/>
    <property type="match status" value="1"/>
</dbReference>
<evidence type="ECO:0000256" key="11">
    <source>
        <dbReference type="SAM" id="MobiDB-lite"/>
    </source>
</evidence>
<dbReference type="SMART" id="SM00079">
    <property type="entry name" value="PBPe"/>
    <property type="match status" value="1"/>
</dbReference>
<keyword evidence="3 12" id="KW-0812">Transmembrane</keyword>
<keyword evidence="7 15" id="KW-0675">Receptor</keyword>
<evidence type="ECO:0000256" key="5">
    <source>
        <dbReference type="ARBA" id="ARBA00023065"/>
    </source>
</evidence>
<dbReference type="GO" id="GO:0015276">
    <property type="term" value="F:ligand-gated monoatomic ion channel activity"/>
    <property type="evidence" value="ECO:0007669"/>
    <property type="project" value="InterPro"/>
</dbReference>
<keyword evidence="10" id="KW-0407">Ion channel</keyword>
<feature type="domain" description="Ionotropic glutamate receptor C-terminal" evidence="14">
    <location>
        <begin position="34"/>
        <end position="391"/>
    </location>
</feature>
<evidence type="ECO:0000259" key="14">
    <source>
        <dbReference type="SMART" id="SM00079"/>
    </source>
</evidence>
<keyword evidence="8" id="KW-0325">Glycoprotein</keyword>
<feature type="chain" id="PRO_5019242697" evidence="13">
    <location>
        <begin position="28"/>
        <end position="479"/>
    </location>
</feature>
<dbReference type="InterPro" id="IPR001320">
    <property type="entry name" value="Iontro_rcpt_C"/>
</dbReference>
<keyword evidence="9" id="KW-1071">Ligand-gated ion channel</keyword>
<dbReference type="PANTHER" id="PTHR18966">
    <property type="entry name" value="IONOTROPIC GLUTAMATE RECEPTOR"/>
    <property type="match status" value="1"/>
</dbReference>
<dbReference type="GO" id="GO:0016020">
    <property type="term" value="C:membrane"/>
    <property type="evidence" value="ECO:0007669"/>
    <property type="project" value="UniProtKB-SubCell"/>
</dbReference>
<dbReference type="CDD" id="cd13686">
    <property type="entry name" value="GluR_Plant"/>
    <property type="match status" value="1"/>
</dbReference>
<dbReference type="Gene3D" id="1.10.287.70">
    <property type="match status" value="1"/>
</dbReference>
<comment type="subcellular location">
    <subcellularLocation>
        <location evidence="1">Membrane</location>
        <topology evidence="1">Multi-pass membrane protein</topology>
    </subcellularLocation>
</comment>
<evidence type="ECO:0000256" key="13">
    <source>
        <dbReference type="SAM" id="SignalP"/>
    </source>
</evidence>
<keyword evidence="6 12" id="KW-0472">Membrane</keyword>
<keyword evidence="4 12" id="KW-1133">Transmembrane helix</keyword>
<keyword evidence="16" id="KW-1185">Reference proteome</keyword>
<dbReference type="FunFam" id="1.10.287.70:FF:000200">
    <property type="entry name" value="Glutamate receptor 2.8"/>
    <property type="match status" value="1"/>
</dbReference>
<evidence type="ECO:0000256" key="2">
    <source>
        <dbReference type="ARBA" id="ARBA00022448"/>
    </source>
</evidence>
<evidence type="ECO:0000256" key="7">
    <source>
        <dbReference type="ARBA" id="ARBA00023170"/>
    </source>
</evidence>
<dbReference type="InterPro" id="IPR015683">
    <property type="entry name" value="Ionotropic_Glu_rcpt"/>
</dbReference>
<evidence type="ECO:0000313" key="16">
    <source>
        <dbReference type="Proteomes" id="UP000289340"/>
    </source>
</evidence>
<feature type="transmembrane region" description="Helical" evidence="12">
    <location>
        <begin position="165"/>
        <end position="183"/>
    </location>
</feature>
<accession>A0A445G2Z4</accession>
<dbReference type="Gramene" id="XM_028353462.1">
    <property type="protein sequence ID" value="XP_028209263.1"/>
    <property type="gene ID" value="LOC114392353"/>
</dbReference>
<feature type="transmembrane region" description="Helical" evidence="12">
    <location>
        <begin position="413"/>
        <end position="433"/>
    </location>
</feature>
<dbReference type="SUPFAM" id="SSF53850">
    <property type="entry name" value="Periplasmic binding protein-like II"/>
    <property type="match status" value="1"/>
</dbReference>
<proteinExistence type="predicted"/>
<keyword evidence="5" id="KW-0406">Ion transport</keyword>
<evidence type="ECO:0000256" key="1">
    <source>
        <dbReference type="ARBA" id="ARBA00004141"/>
    </source>
</evidence>
<feature type="region of interest" description="Disordered" evidence="11">
    <location>
        <begin position="459"/>
        <end position="479"/>
    </location>
</feature>
<evidence type="ECO:0000256" key="3">
    <source>
        <dbReference type="ARBA" id="ARBA00022692"/>
    </source>
</evidence>
<feature type="compositionally biased region" description="Polar residues" evidence="11">
    <location>
        <begin position="462"/>
        <end position="479"/>
    </location>
</feature>
<evidence type="ECO:0000256" key="4">
    <source>
        <dbReference type="ARBA" id="ARBA00022989"/>
    </source>
</evidence>
<dbReference type="EMBL" id="QZWG01000017">
    <property type="protein sequence ID" value="RZB55603.1"/>
    <property type="molecule type" value="Genomic_DNA"/>
</dbReference>
<sequence>MAKCFSFSLSRFLIFSFVLLQTQTGNGSNATPIKLRVGVPKKDGFRQFVDVVPSDSHEKKYNVSGYCMDVFNAVVTRLPFKVSLHIQQPYGIESSEISGTYDALLHQIPAKYDVVVGDVTILANRSNFVDFTLPYTGSGVKMLVPAQHGRQQAMWIFVKPFSWELWLSIVIISTFIGFSILIMERNVNALPDHEGSPNRAKLSPATILWFPISQAILPERQVVAKNCSRFVLMVWLLLAFVLMQSYTANLTSILTLDQLRPSFLNVNDLRKGGYYVGYQTGSFVKDVLVHQFNFDSHKLRAYNTSSEYHDALKMGSEGGGVAAIFDELPYLKVYLREYGSNYILSGPRYRNAGFGFAFPFNSNLTADFSRAILNVTESDLMKEIEEKYFGKNDDIGGEETSTEISSATLSLNFHSFAGLFLITGISTLLALLVSETVIWQRAILIAKAYSQKFLFSTPPSPQTRVHPTQDSTHGSIEAV</sequence>
<dbReference type="Gene3D" id="3.40.190.10">
    <property type="entry name" value="Periplasmic binding protein-like II"/>
    <property type="match status" value="2"/>
</dbReference>
<dbReference type="FunFam" id="3.40.190.10:FF:000150">
    <property type="entry name" value="Glutamate receptor 2.7"/>
    <property type="match status" value="1"/>
</dbReference>
<dbReference type="Pfam" id="PF00060">
    <property type="entry name" value="Lig_chan"/>
    <property type="match status" value="1"/>
</dbReference>
<dbReference type="SMR" id="A0A445G2Z4"/>
<dbReference type="AlphaFoldDB" id="A0A445G2Z4"/>
<evidence type="ECO:0000256" key="12">
    <source>
        <dbReference type="SAM" id="Phobius"/>
    </source>
</evidence>
<organism evidence="15 16">
    <name type="scientific">Glycine soja</name>
    <name type="common">Wild soybean</name>
    <dbReference type="NCBI Taxonomy" id="3848"/>
    <lineage>
        <taxon>Eukaryota</taxon>
        <taxon>Viridiplantae</taxon>
        <taxon>Streptophyta</taxon>
        <taxon>Embryophyta</taxon>
        <taxon>Tracheophyta</taxon>
        <taxon>Spermatophyta</taxon>
        <taxon>Magnoliopsida</taxon>
        <taxon>eudicotyledons</taxon>
        <taxon>Gunneridae</taxon>
        <taxon>Pentapetalae</taxon>
        <taxon>rosids</taxon>
        <taxon>fabids</taxon>
        <taxon>Fabales</taxon>
        <taxon>Fabaceae</taxon>
        <taxon>Papilionoideae</taxon>
        <taxon>50 kb inversion clade</taxon>
        <taxon>NPAAA clade</taxon>
        <taxon>indigoferoid/millettioid clade</taxon>
        <taxon>Phaseoleae</taxon>
        <taxon>Glycine</taxon>
        <taxon>Glycine subgen. Soja</taxon>
    </lineage>
</organism>
<dbReference type="InterPro" id="IPR019594">
    <property type="entry name" value="Glu/Gly-bd"/>
</dbReference>
<gene>
    <name evidence="15" type="ORF">D0Y65_045087</name>
</gene>
<protein>
    <submittedName>
        <fullName evidence="15">Glutamate receptor 2.5</fullName>
    </submittedName>
</protein>
<reference evidence="15 16" key="1">
    <citation type="submission" date="2018-09" db="EMBL/GenBank/DDBJ databases">
        <title>A high-quality reference genome of wild soybean provides a powerful tool to mine soybean genomes.</title>
        <authorList>
            <person name="Xie M."/>
            <person name="Chung C.Y.L."/>
            <person name="Li M.-W."/>
            <person name="Wong F.-L."/>
            <person name="Chan T.-F."/>
            <person name="Lam H.-M."/>
        </authorList>
    </citation>
    <scope>NUCLEOTIDE SEQUENCE [LARGE SCALE GENOMIC DNA]</scope>
    <source>
        <strain evidence="16">cv. W05</strain>
        <tissue evidence="15">Hypocotyl of etiolated seedlings</tissue>
    </source>
</reference>
<feature type="transmembrane region" description="Helical" evidence="12">
    <location>
        <begin position="230"/>
        <end position="248"/>
    </location>
</feature>